<accession>A0A381V700</accession>
<evidence type="ECO:0000256" key="1">
    <source>
        <dbReference type="ARBA" id="ARBA00004651"/>
    </source>
</evidence>
<evidence type="ECO:0000256" key="5">
    <source>
        <dbReference type="ARBA" id="ARBA00023136"/>
    </source>
</evidence>
<keyword evidence="3 6" id="KW-0812">Transmembrane</keyword>
<name>A0A381V700_9ZZZZ</name>
<organism evidence="8">
    <name type="scientific">marine metagenome</name>
    <dbReference type="NCBI Taxonomy" id="408172"/>
    <lineage>
        <taxon>unclassified sequences</taxon>
        <taxon>metagenomes</taxon>
        <taxon>ecological metagenomes</taxon>
    </lineage>
</organism>
<proteinExistence type="predicted"/>
<dbReference type="Pfam" id="PF02687">
    <property type="entry name" value="FtsX"/>
    <property type="match status" value="1"/>
</dbReference>
<feature type="non-terminal residue" evidence="8">
    <location>
        <position position="1"/>
    </location>
</feature>
<sequence>QVDDLMYELPLFSMGESRSSSAATLVWDLVVLDSFDGGAEGGTGVWKPLASSRGSGTQTLGFEYARSTDGESRLDNGLQIDLGIGTDAGVRGAVRSLDETVPIVFSQLALVSNNAAVGDLSVVHVFGRSIPVRIIGVTDYFPTLDPEGGGFAVVGVTQLWRHLALSSANSARFAAEVFIGLEDTEDNAVIDAVSSEIGGLLSLVDRDEIQRTSVVTPLAVAGWRGASIITGGLAVGLAILGLLTFVPMRPAGDKFNLAVLRALGVRKRGLVFISVIEQLVVLGVGVAAGVGVGLVMARIAVDTVSQTDSNVNSLPPIVFSTDWIYIGGLVVALLAVGLIVSVFDVISVRRISVAAIVRTSGSKR</sequence>
<evidence type="ECO:0000259" key="7">
    <source>
        <dbReference type="Pfam" id="PF02687"/>
    </source>
</evidence>
<feature type="transmembrane region" description="Helical" evidence="6">
    <location>
        <begin position="323"/>
        <end position="343"/>
    </location>
</feature>
<dbReference type="AlphaFoldDB" id="A0A381V700"/>
<feature type="transmembrane region" description="Helical" evidence="6">
    <location>
        <begin position="269"/>
        <end position="297"/>
    </location>
</feature>
<gene>
    <name evidence="8" type="ORF">METZ01_LOCUS87937</name>
</gene>
<reference evidence="8" key="1">
    <citation type="submission" date="2018-05" db="EMBL/GenBank/DDBJ databases">
        <authorList>
            <person name="Lanie J.A."/>
            <person name="Ng W.-L."/>
            <person name="Kazmierczak K.M."/>
            <person name="Andrzejewski T.M."/>
            <person name="Davidsen T.M."/>
            <person name="Wayne K.J."/>
            <person name="Tettelin H."/>
            <person name="Glass J.I."/>
            <person name="Rusch D."/>
            <person name="Podicherti R."/>
            <person name="Tsui H.-C.T."/>
            <person name="Winkler M.E."/>
        </authorList>
    </citation>
    <scope>NUCLEOTIDE SEQUENCE</scope>
</reference>
<evidence type="ECO:0000256" key="6">
    <source>
        <dbReference type="SAM" id="Phobius"/>
    </source>
</evidence>
<evidence type="ECO:0000256" key="3">
    <source>
        <dbReference type="ARBA" id="ARBA00022692"/>
    </source>
</evidence>
<dbReference type="GO" id="GO:0005886">
    <property type="term" value="C:plasma membrane"/>
    <property type="evidence" value="ECO:0007669"/>
    <property type="project" value="UniProtKB-SubCell"/>
</dbReference>
<evidence type="ECO:0000313" key="8">
    <source>
        <dbReference type="EMBL" id="SVA35083.1"/>
    </source>
</evidence>
<evidence type="ECO:0000256" key="2">
    <source>
        <dbReference type="ARBA" id="ARBA00022475"/>
    </source>
</evidence>
<protein>
    <recommendedName>
        <fullName evidence="7">ABC3 transporter permease C-terminal domain-containing protein</fullName>
    </recommendedName>
</protein>
<evidence type="ECO:0000256" key="4">
    <source>
        <dbReference type="ARBA" id="ARBA00022989"/>
    </source>
</evidence>
<keyword evidence="2" id="KW-1003">Cell membrane</keyword>
<feature type="transmembrane region" description="Helical" evidence="6">
    <location>
        <begin position="228"/>
        <end position="248"/>
    </location>
</feature>
<dbReference type="InterPro" id="IPR003838">
    <property type="entry name" value="ABC3_permease_C"/>
</dbReference>
<keyword evidence="5 6" id="KW-0472">Membrane</keyword>
<keyword evidence="4 6" id="KW-1133">Transmembrane helix</keyword>
<comment type="subcellular location">
    <subcellularLocation>
        <location evidence="1">Cell membrane</location>
        <topology evidence="1">Multi-pass membrane protein</topology>
    </subcellularLocation>
</comment>
<feature type="domain" description="ABC3 transporter permease C-terminal" evidence="7">
    <location>
        <begin position="230"/>
        <end position="352"/>
    </location>
</feature>
<dbReference type="EMBL" id="UINC01007788">
    <property type="protein sequence ID" value="SVA35083.1"/>
    <property type="molecule type" value="Genomic_DNA"/>
</dbReference>